<dbReference type="OMA" id="MRDNRLC"/>
<name>A0A0K9Q5K8_ZOSMR</name>
<dbReference type="PROSITE" id="PS00108">
    <property type="entry name" value="PROTEIN_KINASE_ST"/>
    <property type="match status" value="1"/>
</dbReference>
<keyword evidence="8" id="KW-0812">Transmembrane</keyword>
<evidence type="ECO:0000256" key="1">
    <source>
        <dbReference type="ARBA" id="ARBA00022527"/>
    </source>
</evidence>
<keyword evidence="3 7" id="KW-0547">Nucleotide-binding</keyword>
<accession>A0A0K9Q5K8</accession>
<dbReference type="InterPro" id="IPR017441">
    <property type="entry name" value="Protein_kinase_ATP_BS"/>
</dbReference>
<dbReference type="EMBL" id="LFYR01000113">
    <property type="protein sequence ID" value="KMZ75740.1"/>
    <property type="molecule type" value="Genomic_DNA"/>
</dbReference>
<dbReference type="PROSITE" id="PS50011">
    <property type="entry name" value="PROTEIN_KINASE_DOM"/>
    <property type="match status" value="1"/>
</dbReference>
<dbReference type="Gene3D" id="3.30.200.20">
    <property type="entry name" value="Phosphorylase Kinase, domain 1"/>
    <property type="match status" value="1"/>
</dbReference>
<dbReference type="OrthoDB" id="665377at2759"/>
<evidence type="ECO:0000313" key="11">
    <source>
        <dbReference type="EMBL" id="KMZ75740.1"/>
    </source>
</evidence>
<organism evidence="11 12">
    <name type="scientific">Zostera marina</name>
    <name type="common">Eelgrass</name>
    <dbReference type="NCBI Taxonomy" id="29655"/>
    <lineage>
        <taxon>Eukaryota</taxon>
        <taxon>Viridiplantae</taxon>
        <taxon>Streptophyta</taxon>
        <taxon>Embryophyta</taxon>
        <taxon>Tracheophyta</taxon>
        <taxon>Spermatophyta</taxon>
        <taxon>Magnoliopsida</taxon>
        <taxon>Liliopsida</taxon>
        <taxon>Zosteraceae</taxon>
        <taxon>Zostera</taxon>
    </lineage>
</organism>
<dbReference type="PANTHER" id="PTHR27005:SF468">
    <property type="entry name" value="OS01G0310500 PROTEIN"/>
    <property type="match status" value="1"/>
</dbReference>
<reference evidence="12" key="1">
    <citation type="journal article" date="2016" name="Nature">
        <title>The genome of the seagrass Zostera marina reveals angiosperm adaptation to the sea.</title>
        <authorList>
            <person name="Olsen J.L."/>
            <person name="Rouze P."/>
            <person name="Verhelst B."/>
            <person name="Lin Y.-C."/>
            <person name="Bayer T."/>
            <person name="Collen J."/>
            <person name="Dattolo E."/>
            <person name="De Paoli E."/>
            <person name="Dittami S."/>
            <person name="Maumus F."/>
            <person name="Michel G."/>
            <person name="Kersting A."/>
            <person name="Lauritano C."/>
            <person name="Lohaus R."/>
            <person name="Toepel M."/>
            <person name="Tonon T."/>
            <person name="Vanneste K."/>
            <person name="Amirebrahimi M."/>
            <person name="Brakel J."/>
            <person name="Bostroem C."/>
            <person name="Chovatia M."/>
            <person name="Grimwood J."/>
            <person name="Jenkins J.W."/>
            <person name="Jueterbock A."/>
            <person name="Mraz A."/>
            <person name="Stam W.T."/>
            <person name="Tice H."/>
            <person name="Bornberg-Bauer E."/>
            <person name="Green P.J."/>
            <person name="Pearson G.A."/>
            <person name="Procaccini G."/>
            <person name="Duarte C.M."/>
            <person name="Schmutz J."/>
            <person name="Reusch T.B.H."/>
            <person name="Van de Peer Y."/>
        </authorList>
    </citation>
    <scope>NUCLEOTIDE SEQUENCE [LARGE SCALE GENOMIC DNA]</scope>
    <source>
        <strain evidence="12">cv. Finnish</strain>
    </source>
</reference>
<dbReference type="CDD" id="cd00054">
    <property type="entry name" value="EGF_CA"/>
    <property type="match status" value="1"/>
</dbReference>
<evidence type="ECO:0000256" key="2">
    <source>
        <dbReference type="ARBA" id="ARBA00022679"/>
    </source>
</evidence>
<keyword evidence="5 7" id="KW-0067">ATP-binding</keyword>
<dbReference type="FunFam" id="1.10.510.10:FF:000084">
    <property type="entry name" value="Wall-associated receptor kinase 2"/>
    <property type="match status" value="1"/>
</dbReference>
<dbReference type="Gene3D" id="2.10.25.10">
    <property type="entry name" value="Laminin"/>
    <property type="match status" value="1"/>
</dbReference>
<dbReference type="PANTHER" id="PTHR27005">
    <property type="entry name" value="WALL-ASSOCIATED RECEPTOR KINASE-LIKE 21"/>
    <property type="match status" value="1"/>
</dbReference>
<dbReference type="CDD" id="cd14066">
    <property type="entry name" value="STKc_IRAK"/>
    <property type="match status" value="1"/>
</dbReference>
<dbReference type="InterPro" id="IPR045274">
    <property type="entry name" value="WAK-like"/>
</dbReference>
<keyword evidence="9" id="KW-0732">Signal</keyword>
<dbReference type="InterPro" id="IPR008271">
    <property type="entry name" value="Ser/Thr_kinase_AS"/>
</dbReference>
<dbReference type="GO" id="GO:0005886">
    <property type="term" value="C:plasma membrane"/>
    <property type="evidence" value="ECO:0000318"/>
    <property type="project" value="GO_Central"/>
</dbReference>
<dbReference type="InterPro" id="IPR018097">
    <property type="entry name" value="EGF_Ca-bd_CS"/>
</dbReference>
<dbReference type="SMART" id="SM00220">
    <property type="entry name" value="S_TKc"/>
    <property type="match status" value="1"/>
</dbReference>
<feature type="domain" description="Protein kinase" evidence="10">
    <location>
        <begin position="387"/>
        <end position="657"/>
    </location>
</feature>
<evidence type="ECO:0000256" key="8">
    <source>
        <dbReference type="SAM" id="Phobius"/>
    </source>
</evidence>
<dbReference type="SUPFAM" id="SSF56112">
    <property type="entry name" value="Protein kinase-like (PK-like)"/>
    <property type="match status" value="1"/>
</dbReference>
<keyword evidence="2" id="KW-0808">Transferase</keyword>
<keyword evidence="6" id="KW-1015">Disulfide bond</keyword>
<dbReference type="AlphaFoldDB" id="A0A0K9Q5K8"/>
<keyword evidence="4 11" id="KW-0418">Kinase</keyword>
<dbReference type="GO" id="GO:0004674">
    <property type="term" value="F:protein serine/threonine kinase activity"/>
    <property type="evidence" value="ECO:0007669"/>
    <property type="project" value="UniProtKB-KW"/>
</dbReference>
<feature type="signal peptide" evidence="9">
    <location>
        <begin position="1"/>
        <end position="21"/>
    </location>
</feature>
<dbReference type="Gene3D" id="1.10.510.10">
    <property type="entry name" value="Transferase(Phosphotransferase) domain 1"/>
    <property type="match status" value="1"/>
</dbReference>
<dbReference type="Pfam" id="PF00069">
    <property type="entry name" value="Pkinase"/>
    <property type="match status" value="1"/>
</dbReference>
<dbReference type="InterPro" id="IPR011009">
    <property type="entry name" value="Kinase-like_dom_sf"/>
</dbReference>
<evidence type="ECO:0000256" key="7">
    <source>
        <dbReference type="PROSITE-ProRule" id="PRU10141"/>
    </source>
</evidence>
<feature type="transmembrane region" description="Helical" evidence="8">
    <location>
        <begin position="310"/>
        <end position="334"/>
    </location>
</feature>
<sequence>MSLQVWFFMFLLSQILTGVDLQDSKPDCKTKCGEIDILYPFGIDNLSCAMNDSFIVECLMKNTSTSFKPYLKDQEIVKIDFPKGEIIQTAEISSKCATERNGTKVIVSKDISVIDWSGTPFTFSSRNKLTATGCATMVFKENNNSSSEPRVGCSSMCRNLADIRNETCSGIGCCETSINKGLKILNVSINTYYGIFGVEDINPCSRAFLVEENTFNFNTSFIKSNASMPMKVQTVLNFAVDESCGPNSSQKESSTGVGNLCSCDKGYDGNPYSELGCTDIDECKGENNPCSKDCINKPGGYECTDKSRELIVILSVLSGVIFFLLFSGSIFYFYKKSKKIQKMKFRRNNFIENRILLQQTSISSHEDTIEKTKIFTLKELKKATNKFDEARIIGEGGHGTVYKGLLLDQRVVAIKMSKVNTQTEKEEYITEAALLSRTYHKNVVKLFGCCLESAVPSLVYEYIANGTLFDHLHSPDHSYSLCWDDRLRIATEVASAIVYILSASFNTIFHRDLKSANILLDEKLTAKLSDFGASKSISSGQTHITATVQGTIGYLDPEYYQSGKLTEKSDVYSFGVILLELLTGKKPIQKDTSGEEGNIIMHFIKLLQKNRVDLIFDRSIVEESSREELGVVAKLAGDCLKLRGEERPTMKEVEFTLEGIRRSKMKHKGKINQNEKLKLISNEITMVEFSQTASSSTTNNSQGAFEELQGFLR</sequence>
<keyword evidence="1" id="KW-0723">Serine/threonine-protein kinase</keyword>
<dbReference type="GO" id="GO:0007166">
    <property type="term" value="P:cell surface receptor signaling pathway"/>
    <property type="evidence" value="ECO:0000318"/>
    <property type="project" value="GO_Central"/>
</dbReference>
<proteinExistence type="predicted"/>
<evidence type="ECO:0000259" key="10">
    <source>
        <dbReference type="PROSITE" id="PS50011"/>
    </source>
</evidence>
<dbReference type="InterPro" id="IPR000719">
    <property type="entry name" value="Prot_kinase_dom"/>
</dbReference>
<protein>
    <submittedName>
        <fullName evidence="11">Putative Kinase</fullName>
    </submittedName>
</protein>
<evidence type="ECO:0000313" key="12">
    <source>
        <dbReference type="Proteomes" id="UP000036987"/>
    </source>
</evidence>
<feature type="binding site" evidence="7">
    <location>
        <position position="415"/>
    </location>
    <ligand>
        <name>ATP</name>
        <dbReference type="ChEBI" id="CHEBI:30616"/>
    </ligand>
</feature>
<evidence type="ECO:0000256" key="3">
    <source>
        <dbReference type="ARBA" id="ARBA00022741"/>
    </source>
</evidence>
<dbReference type="PROSITE" id="PS00107">
    <property type="entry name" value="PROTEIN_KINASE_ATP"/>
    <property type="match status" value="1"/>
</dbReference>
<feature type="chain" id="PRO_5005528313" evidence="9">
    <location>
        <begin position="22"/>
        <end position="713"/>
    </location>
</feature>
<comment type="caution">
    <text evidence="11">The sequence shown here is derived from an EMBL/GenBank/DDBJ whole genome shotgun (WGS) entry which is preliminary data.</text>
</comment>
<dbReference type="PROSITE" id="PS01187">
    <property type="entry name" value="EGF_CA"/>
    <property type="match status" value="1"/>
</dbReference>
<dbReference type="GO" id="GO:0005524">
    <property type="term" value="F:ATP binding"/>
    <property type="evidence" value="ECO:0007669"/>
    <property type="project" value="UniProtKB-UniRule"/>
</dbReference>
<keyword evidence="8" id="KW-1133">Transmembrane helix</keyword>
<evidence type="ECO:0000256" key="6">
    <source>
        <dbReference type="ARBA" id="ARBA00023157"/>
    </source>
</evidence>
<dbReference type="Proteomes" id="UP000036987">
    <property type="component" value="Unassembled WGS sequence"/>
</dbReference>
<evidence type="ECO:0000256" key="9">
    <source>
        <dbReference type="SAM" id="SignalP"/>
    </source>
</evidence>
<dbReference type="GO" id="GO:0005509">
    <property type="term" value="F:calcium ion binding"/>
    <property type="evidence" value="ECO:0007669"/>
    <property type="project" value="InterPro"/>
</dbReference>
<keyword evidence="12" id="KW-1185">Reference proteome</keyword>
<gene>
    <name evidence="11" type="ORF">ZOSMA_10G00040</name>
</gene>
<evidence type="ECO:0000256" key="4">
    <source>
        <dbReference type="ARBA" id="ARBA00022777"/>
    </source>
</evidence>
<keyword evidence="8" id="KW-0472">Membrane</keyword>
<evidence type="ECO:0000256" key="5">
    <source>
        <dbReference type="ARBA" id="ARBA00022840"/>
    </source>
</evidence>
<dbReference type="STRING" id="29655.A0A0K9Q5K8"/>